<dbReference type="InterPro" id="IPR002052">
    <property type="entry name" value="DNA_methylase_N6_adenine_CS"/>
</dbReference>
<dbReference type="PANTHER" id="PTHR18895:SF74">
    <property type="entry name" value="MTRF1L RELEASE FACTOR GLUTAMINE METHYLTRANSFERASE"/>
    <property type="match status" value="1"/>
</dbReference>
<feature type="region of interest" description="Disordered" evidence="2">
    <location>
        <begin position="103"/>
        <end position="159"/>
    </location>
</feature>
<feature type="compositionally biased region" description="Polar residues" evidence="2">
    <location>
        <begin position="650"/>
        <end position="663"/>
    </location>
</feature>
<dbReference type="CDD" id="cd02440">
    <property type="entry name" value="AdoMet_MTases"/>
    <property type="match status" value="1"/>
</dbReference>
<dbReference type="InterPro" id="IPR029063">
    <property type="entry name" value="SAM-dependent_MTases_sf"/>
</dbReference>
<dbReference type="GO" id="GO:0005739">
    <property type="term" value="C:mitochondrion"/>
    <property type="evidence" value="ECO:0007669"/>
    <property type="project" value="TreeGrafter"/>
</dbReference>
<accession>A0A0D2CPM7</accession>
<dbReference type="Gene3D" id="3.40.50.150">
    <property type="entry name" value="Vaccinia Virus protein VP39"/>
    <property type="match status" value="1"/>
</dbReference>
<dbReference type="GeneID" id="25332500"/>
<dbReference type="SUPFAM" id="SSF53335">
    <property type="entry name" value="S-adenosyl-L-methionine-dependent methyltransferases"/>
    <property type="match status" value="1"/>
</dbReference>
<keyword evidence="4" id="KW-1185">Reference proteome</keyword>
<dbReference type="STRING" id="348802.A0A0D2CPM7"/>
<evidence type="ECO:0008006" key="5">
    <source>
        <dbReference type="Google" id="ProtNLM"/>
    </source>
</evidence>
<sequence length="816" mass="91188">MPRLPPALIRRAAHENPFLPLLLRVCRDLPSARNELRWLEDYARETVAARKRRLYHGQYPDVKCASGDPGEQDLPGREIRHEVNILREGVLVQNHGQMRSKSVVQGNGMPTERNFSTSHSPLAKAKWTWRESKSPAKKKAKSTSRVGDKKSTPGHTAGYINRIISTQGFRKHSAHKAPRVRRFESEVPKYMQLQSNRITNPGVDDAQSRAVNVQDTGEREVAMSYSTFPVPKTEPRASNFLRDDSTTVDGARHGKSESNLQNSEADDLSIRQLMTKAVGDRSRGMPLQYILGNQPFGSLDILTPGGVLIPRPETEVYTEEVARLLLRTIGEAVRAAEQAGSKNSRKVRILDLCTGTGCMALLIHSILKPPIPDITSRDRWPSYYDLEILGVDMSPRAIEVAHENLQHNISKNLLHPDAASDVSFMKEDILNLAKIDEGRTIREVFNSRPGARPGQNLDETWDVIVCNPPYISPKDYAAGGKTESSVRKFEPKLALVPNEEPSVHSGDLFYWPLTRLFKAVGARLLVMEVGDSKQAVRVHKTMARNFRSWAVLQDPPVFFECWSDGGSLRPISVFGPEAGNSSRAKMENVPDRAMFVWSGSLAEWRQHVVEGSDRSGELAIPPQQSRPRPGVLDQGGERTKSNDEARQKDTSTSQTPVATSVRVSISPRETHAAGASQARVPLSPDHYLIDKLAAQGKPAPRPRDVKKYGFLKRDLQKATQQATKLREKLDGIPQDSTARKAREKRLSLMQQLVNLEKDMLEAESDMRDVVKRIGLDEEEIQDLVELMRSSKAEEDAVVAEETPISFRPSGNWTHVH</sequence>
<dbReference type="GO" id="GO:0032259">
    <property type="term" value="P:methylation"/>
    <property type="evidence" value="ECO:0007669"/>
    <property type="project" value="InterPro"/>
</dbReference>
<dbReference type="PROSITE" id="PS00092">
    <property type="entry name" value="N6_MTASE"/>
    <property type="match status" value="1"/>
</dbReference>
<keyword evidence="1" id="KW-0175">Coiled coil</keyword>
<feature type="compositionally biased region" description="Basic and acidic residues" evidence="2">
    <location>
        <begin position="635"/>
        <end position="649"/>
    </location>
</feature>
<evidence type="ECO:0000313" key="3">
    <source>
        <dbReference type="EMBL" id="KIW51917.1"/>
    </source>
</evidence>
<feature type="coiled-coil region" evidence="1">
    <location>
        <begin position="708"/>
        <end position="772"/>
    </location>
</feature>
<dbReference type="HOGENOM" id="CLU_018398_0_3_1"/>
<dbReference type="GO" id="GO:0003676">
    <property type="term" value="F:nucleic acid binding"/>
    <property type="evidence" value="ECO:0007669"/>
    <property type="project" value="InterPro"/>
</dbReference>
<dbReference type="OrthoDB" id="269872at2759"/>
<feature type="region of interest" description="Disordered" evidence="2">
    <location>
        <begin position="797"/>
        <end position="816"/>
    </location>
</feature>
<evidence type="ECO:0000256" key="2">
    <source>
        <dbReference type="SAM" id="MobiDB-lite"/>
    </source>
</evidence>
<dbReference type="PANTHER" id="PTHR18895">
    <property type="entry name" value="HEMK METHYLTRANSFERASE"/>
    <property type="match status" value="1"/>
</dbReference>
<gene>
    <name evidence="3" type="ORF">PV05_10592</name>
</gene>
<dbReference type="EMBL" id="KN847322">
    <property type="protein sequence ID" value="KIW51917.1"/>
    <property type="molecule type" value="Genomic_DNA"/>
</dbReference>
<feature type="region of interest" description="Disordered" evidence="2">
    <location>
        <begin position="612"/>
        <end position="679"/>
    </location>
</feature>
<protein>
    <recommendedName>
        <fullName evidence="5">Methyltransferase domain-containing protein</fullName>
    </recommendedName>
</protein>
<dbReference type="GO" id="GO:0008168">
    <property type="term" value="F:methyltransferase activity"/>
    <property type="evidence" value="ECO:0007669"/>
    <property type="project" value="InterPro"/>
</dbReference>
<dbReference type="RefSeq" id="XP_013312501.1">
    <property type="nucleotide sequence ID" value="XM_013457047.1"/>
</dbReference>
<dbReference type="Proteomes" id="UP000054342">
    <property type="component" value="Unassembled WGS sequence"/>
</dbReference>
<evidence type="ECO:0000256" key="1">
    <source>
        <dbReference type="SAM" id="Coils"/>
    </source>
</evidence>
<feature type="region of interest" description="Disordered" evidence="2">
    <location>
        <begin position="232"/>
        <end position="263"/>
    </location>
</feature>
<evidence type="ECO:0000313" key="4">
    <source>
        <dbReference type="Proteomes" id="UP000054342"/>
    </source>
</evidence>
<dbReference type="InterPro" id="IPR050320">
    <property type="entry name" value="N5-glutamine_MTase"/>
</dbReference>
<reference evidence="3 4" key="1">
    <citation type="submission" date="2015-01" db="EMBL/GenBank/DDBJ databases">
        <title>The Genome Sequence of Exophiala xenobiotica CBS118157.</title>
        <authorList>
            <consortium name="The Broad Institute Genomics Platform"/>
            <person name="Cuomo C."/>
            <person name="de Hoog S."/>
            <person name="Gorbushina A."/>
            <person name="Stielow B."/>
            <person name="Teixiera M."/>
            <person name="Abouelleil A."/>
            <person name="Chapman S.B."/>
            <person name="Priest M."/>
            <person name="Young S.K."/>
            <person name="Wortman J."/>
            <person name="Nusbaum C."/>
            <person name="Birren B."/>
        </authorList>
    </citation>
    <scope>NUCLEOTIDE SEQUENCE [LARGE SCALE GENOMIC DNA]</scope>
    <source>
        <strain evidence="3 4">CBS 118157</strain>
    </source>
</reference>
<feature type="compositionally biased region" description="Basic and acidic residues" evidence="2">
    <location>
        <begin position="241"/>
        <end position="256"/>
    </location>
</feature>
<dbReference type="AlphaFoldDB" id="A0A0D2CPM7"/>
<proteinExistence type="predicted"/>
<name>A0A0D2CPM7_9EURO</name>
<organism evidence="3 4">
    <name type="scientific">Exophiala xenobiotica</name>
    <dbReference type="NCBI Taxonomy" id="348802"/>
    <lineage>
        <taxon>Eukaryota</taxon>
        <taxon>Fungi</taxon>
        <taxon>Dikarya</taxon>
        <taxon>Ascomycota</taxon>
        <taxon>Pezizomycotina</taxon>
        <taxon>Eurotiomycetes</taxon>
        <taxon>Chaetothyriomycetidae</taxon>
        <taxon>Chaetothyriales</taxon>
        <taxon>Herpotrichiellaceae</taxon>
        <taxon>Exophiala</taxon>
    </lineage>
</organism>